<proteinExistence type="predicted"/>
<protein>
    <submittedName>
        <fullName evidence="1">Uncharacterized protein</fullName>
    </submittedName>
</protein>
<sequence>MFHMVYEAERENSPGSVSGVALAAEDKYKAWVRLKNAPPHTEEKKALHRAPCKAPTRTASWARNSEETANVIDATNRQLGDITAWGRTGGPSQVCAGEPPKAMVISRSREDPRLLEGKLKFGDDTLVIKDSINILGVEVDSRLRFDCHLETVARRVSLRVTLLRRVRHLLDADSLMRLKKAQVRPVMEYSPLTWMSSAQCHLSLLDKVQRRAEAS</sequence>
<dbReference type="AlphaFoldDB" id="A0A8J4Y7G3"/>
<dbReference type="OrthoDB" id="6364030at2759"/>
<reference evidence="1" key="1">
    <citation type="submission" date="2020-07" db="EMBL/GenBank/DDBJ databases">
        <title>The High-quality genome of the commercially important snow crab, Chionoecetes opilio.</title>
        <authorList>
            <person name="Jeong J.-H."/>
            <person name="Ryu S."/>
        </authorList>
    </citation>
    <scope>NUCLEOTIDE SEQUENCE</scope>
    <source>
        <strain evidence="1">MADBK_172401_WGS</strain>
        <tissue evidence="1">Digestive gland</tissue>
    </source>
</reference>
<gene>
    <name evidence="1" type="ORF">GWK47_053963</name>
</gene>
<accession>A0A8J4Y7G3</accession>
<evidence type="ECO:0000313" key="2">
    <source>
        <dbReference type="Proteomes" id="UP000770661"/>
    </source>
</evidence>
<organism evidence="1 2">
    <name type="scientific">Chionoecetes opilio</name>
    <name type="common">Atlantic snow crab</name>
    <name type="synonym">Cancer opilio</name>
    <dbReference type="NCBI Taxonomy" id="41210"/>
    <lineage>
        <taxon>Eukaryota</taxon>
        <taxon>Metazoa</taxon>
        <taxon>Ecdysozoa</taxon>
        <taxon>Arthropoda</taxon>
        <taxon>Crustacea</taxon>
        <taxon>Multicrustacea</taxon>
        <taxon>Malacostraca</taxon>
        <taxon>Eumalacostraca</taxon>
        <taxon>Eucarida</taxon>
        <taxon>Decapoda</taxon>
        <taxon>Pleocyemata</taxon>
        <taxon>Brachyura</taxon>
        <taxon>Eubrachyura</taxon>
        <taxon>Majoidea</taxon>
        <taxon>Majidae</taxon>
        <taxon>Chionoecetes</taxon>
    </lineage>
</organism>
<comment type="caution">
    <text evidence="1">The sequence shown here is derived from an EMBL/GenBank/DDBJ whole genome shotgun (WGS) entry which is preliminary data.</text>
</comment>
<evidence type="ECO:0000313" key="1">
    <source>
        <dbReference type="EMBL" id="KAG0717669.1"/>
    </source>
</evidence>
<dbReference type="Proteomes" id="UP000770661">
    <property type="component" value="Unassembled WGS sequence"/>
</dbReference>
<keyword evidence="2" id="KW-1185">Reference proteome</keyword>
<name>A0A8J4Y7G3_CHIOP</name>
<dbReference type="EMBL" id="JACEEZ010017265">
    <property type="protein sequence ID" value="KAG0717669.1"/>
    <property type="molecule type" value="Genomic_DNA"/>
</dbReference>